<evidence type="ECO:0000256" key="6">
    <source>
        <dbReference type="HAMAP-Rule" id="MF_00379"/>
    </source>
</evidence>
<dbReference type="PROSITE" id="PS01088">
    <property type="entry name" value="CAP_1"/>
    <property type="match status" value="1"/>
</dbReference>
<dbReference type="CDD" id="cd04164">
    <property type="entry name" value="trmE"/>
    <property type="match status" value="1"/>
</dbReference>
<feature type="binding site" evidence="6">
    <location>
        <begin position="263"/>
        <end position="266"/>
    </location>
    <ligand>
        <name>GTP</name>
        <dbReference type="ChEBI" id="CHEBI:37565"/>
    </ligand>
</feature>
<comment type="subcellular location">
    <subcellularLocation>
        <location evidence="6">Cytoplasm</location>
    </subcellularLocation>
</comment>
<sequence length="438" mass="47261">MTIVARAASGAISIIRLSGVRALELARTLSGGGELSPRHAHLKKLHSKSGELLDEALVIYFKAPASFTGEDVVEFHTHGGEAASSAIIDELLALGARAANPGEFSKRAVLNGKMDLAKAESIAAMIEARSGLAAKMLARTLCGELGEFCSSLRKELIYILAHCEACIDYGDDDLPSDVLEGILERLDASIARLESIVSISEQRKGLIDGFKIAIIGKPNVGKSSILNALLAYDRAIVSNKAGTTRDTIEESVNFDGVLVRFVDTAGIRTSTDEIEKIGIEYSKKAANDADIIIAVFDASKDKSKEDDEIIKLLASYEKTKILVLNKCDLNLEFPTNSLPTEPIKISAKDDITGLKKEIKKLASFEQSGELMLTSNRQTKLVKAALKELKEAVFKLNESELEIFAFHINAALKNIAAITEPAYNSDILDAMFGSFCLGK</sequence>
<dbReference type="Pfam" id="PF01926">
    <property type="entry name" value="MMR_HSR1"/>
    <property type="match status" value="1"/>
</dbReference>
<dbReference type="NCBIfam" id="TIGR00450">
    <property type="entry name" value="mnmE_trmE_thdF"/>
    <property type="match status" value="1"/>
</dbReference>
<evidence type="ECO:0000313" key="10">
    <source>
        <dbReference type="Proteomes" id="UP001171111"/>
    </source>
</evidence>
<dbReference type="Proteomes" id="UP001171111">
    <property type="component" value="Unassembled WGS sequence"/>
</dbReference>
<dbReference type="CDD" id="cd14858">
    <property type="entry name" value="TrmE_N"/>
    <property type="match status" value="1"/>
</dbReference>
<feature type="binding site" evidence="6">
    <location>
        <begin position="219"/>
        <end position="224"/>
    </location>
    <ligand>
        <name>GTP</name>
        <dbReference type="ChEBI" id="CHEBI:37565"/>
    </ligand>
</feature>
<feature type="binding site" evidence="6">
    <location>
        <position position="16"/>
    </location>
    <ligand>
        <name>(6S)-5-formyl-5,6,7,8-tetrahydrofolate</name>
        <dbReference type="ChEBI" id="CHEBI:57457"/>
    </ligand>
</feature>
<evidence type="ECO:0000313" key="9">
    <source>
        <dbReference type="EMBL" id="MDO2409184.1"/>
    </source>
</evidence>
<gene>
    <name evidence="6 9" type="primary">mnmE</name>
    <name evidence="6" type="synonym">trmE</name>
    <name evidence="9" type="ORF">Q2362_03595</name>
</gene>
<dbReference type="Gene3D" id="3.30.1360.120">
    <property type="entry name" value="Probable tRNA modification gtpase trme, domain 1"/>
    <property type="match status" value="1"/>
</dbReference>
<feature type="domain" description="TrmE-type G" evidence="8">
    <location>
        <begin position="209"/>
        <end position="363"/>
    </location>
</feature>
<dbReference type="InterPro" id="IPR018948">
    <property type="entry name" value="GTP-bd_TrmE_N"/>
</dbReference>
<dbReference type="InterPro" id="IPR025867">
    <property type="entry name" value="MnmE_helical"/>
</dbReference>
<feature type="binding site" evidence="6">
    <location>
        <position position="438"/>
    </location>
    <ligand>
        <name>(6S)-5-formyl-5,6,7,8-tetrahydrofolate</name>
        <dbReference type="ChEBI" id="CHEBI:57457"/>
    </ligand>
</feature>
<evidence type="ECO:0000256" key="5">
    <source>
        <dbReference type="ARBA" id="ARBA00023134"/>
    </source>
</evidence>
<dbReference type="NCBIfam" id="NF003661">
    <property type="entry name" value="PRK05291.1-3"/>
    <property type="match status" value="1"/>
</dbReference>
<dbReference type="Gene3D" id="3.40.50.300">
    <property type="entry name" value="P-loop containing nucleotide triphosphate hydrolases"/>
    <property type="match status" value="1"/>
</dbReference>
<comment type="caution">
    <text evidence="9">The sequence shown here is derived from an EMBL/GenBank/DDBJ whole genome shotgun (WGS) entry which is preliminary data.</text>
</comment>
<dbReference type="InterPro" id="IPR031168">
    <property type="entry name" value="G_TrmE"/>
</dbReference>
<dbReference type="HAMAP" id="MF_00379">
    <property type="entry name" value="GTPase_MnmE"/>
    <property type="match status" value="1"/>
</dbReference>
<reference evidence="9 10" key="1">
    <citation type="submission" date="2023-06" db="EMBL/GenBank/DDBJ databases">
        <title>Campylobacter magnum sp. nov., isolated from cecal contents of domestic pigs (Sus scrofa domesticus).</title>
        <authorList>
            <person name="Papic B."/>
            <person name="Gruntar I."/>
        </authorList>
    </citation>
    <scope>NUCLEOTIDE SEQUENCE [LARGE SCALE GENOMIC DNA]</scope>
    <source>
        <strain evidence="10">34484-21</strain>
    </source>
</reference>
<evidence type="ECO:0000256" key="1">
    <source>
        <dbReference type="ARBA" id="ARBA00011043"/>
    </source>
</evidence>
<dbReference type="PROSITE" id="PS51709">
    <property type="entry name" value="G_TRME"/>
    <property type="match status" value="1"/>
</dbReference>
<dbReference type="InterPro" id="IPR004520">
    <property type="entry name" value="GTPase_MnmE"/>
</dbReference>
<keyword evidence="6" id="KW-0963">Cytoplasm</keyword>
<dbReference type="PANTHER" id="PTHR42714">
    <property type="entry name" value="TRNA MODIFICATION GTPASE GTPBP3"/>
    <property type="match status" value="1"/>
</dbReference>
<evidence type="ECO:0000256" key="2">
    <source>
        <dbReference type="ARBA" id="ARBA00022694"/>
    </source>
</evidence>
<feature type="binding site" evidence="6">
    <location>
        <begin position="238"/>
        <end position="244"/>
    </location>
    <ligand>
        <name>GTP</name>
        <dbReference type="ChEBI" id="CHEBI:37565"/>
    </ligand>
</feature>
<dbReference type="SUPFAM" id="SSF52540">
    <property type="entry name" value="P-loop containing nucleoside triphosphate hydrolases"/>
    <property type="match status" value="1"/>
</dbReference>
<feature type="binding site" evidence="6">
    <location>
        <position position="244"/>
    </location>
    <ligand>
        <name>Mg(2+)</name>
        <dbReference type="ChEBI" id="CHEBI:18420"/>
    </ligand>
</feature>
<name>A0ABT8T667_9BACT</name>
<keyword evidence="3 6" id="KW-0547">Nucleotide-binding</keyword>
<organism evidence="9 10">
    <name type="scientific">Campylobacter magnus</name>
    <dbReference type="NCBI Taxonomy" id="3026462"/>
    <lineage>
        <taxon>Bacteria</taxon>
        <taxon>Pseudomonadati</taxon>
        <taxon>Campylobacterota</taxon>
        <taxon>Epsilonproteobacteria</taxon>
        <taxon>Campylobacterales</taxon>
        <taxon>Campylobacteraceae</taxon>
        <taxon>Campylobacter</taxon>
    </lineage>
</organism>
<dbReference type="InterPro" id="IPR018106">
    <property type="entry name" value="CAP_CS_N"/>
</dbReference>
<evidence type="ECO:0000256" key="3">
    <source>
        <dbReference type="ARBA" id="ARBA00022741"/>
    </source>
</evidence>
<comment type="function">
    <text evidence="6">Exhibits a very high intrinsic GTPase hydrolysis rate. Involved in the addition of a carboxymethylaminomethyl (cmnm) group at the wobble position (U34) of certain tRNAs, forming tRNA-cmnm(5)s(2)U34.</text>
</comment>
<dbReference type="InterPro" id="IPR027417">
    <property type="entry name" value="P-loop_NTPase"/>
</dbReference>
<keyword evidence="6" id="KW-0479">Metal-binding</keyword>
<dbReference type="NCBIfam" id="TIGR00231">
    <property type="entry name" value="small_GTP"/>
    <property type="match status" value="1"/>
</dbReference>
<proteinExistence type="inferred from homology"/>
<keyword evidence="6" id="KW-0378">Hydrolase</keyword>
<keyword evidence="10" id="KW-1185">Reference proteome</keyword>
<evidence type="ECO:0000259" key="8">
    <source>
        <dbReference type="PROSITE" id="PS51709"/>
    </source>
</evidence>
<protein>
    <recommendedName>
        <fullName evidence="6">tRNA modification GTPase MnmE</fullName>
        <ecNumber evidence="6">3.6.-.-</ecNumber>
    </recommendedName>
</protein>
<dbReference type="Gene3D" id="1.20.120.430">
    <property type="entry name" value="tRNA modification GTPase MnmE domain 2"/>
    <property type="match status" value="1"/>
</dbReference>
<dbReference type="InterPro" id="IPR027266">
    <property type="entry name" value="TrmE/GcvT-like"/>
</dbReference>
<feature type="binding site" evidence="6">
    <location>
        <position position="223"/>
    </location>
    <ligand>
        <name>Mg(2+)</name>
        <dbReference type="ChEBI" id="CHEBI:18420"/>
    </ligand>
</feature>
<dbReference type="InterPro" id="IPR006073">
    <property type="entry name" value="GTP-bd"/>
</dbReference>
<comment type="subunit">
    <text evidence="6">Homodimer. Heterotetramer of two MnmE and two MnmG subunits.</text>
</comment>
<dbReference type="RefSeq" id="WP_302244024.1">
    <property type="nucleotide sequence ID" value="NZ_JAULJQ010000003.1"/>
</dbReference>
<keyword evidence="2 6" id="KW-0819">tRNA processing</keyword>
<dbReference type="InterPro" id="IPR027368">
    <property type="entry name" value="MnmE_dom2"/>
</dbReference>
<evidence type="ECO:0000256" key="4">
    <source>
        <dbReference type="ARBA" id="ARBA00022958"/>
    </source>
</evidence>
<dbReference type="EMBL" id="JAULJQ010000003">
    <property type="protein sequence ID" value="MDO2409184.1"/>
    <property type="molecule type" value="Genomic_DNA"/>
</dbReference>
<comment type="similarity">
    <text evidence="1 6 7">Belongs to the TRAFAC class TrmE-Era-EngA-EngB-Septin-like GTPase superfamily. TrmE GTPase family.</text>
</comment>
<evidence type="ECO:0000256" key="7">
    <source>
        <dbReference type="RuleBase" id="RU003313"/>
    </source>
</evidence>
<dbReference type="Pfam" id="PF10396">
    <property type="entry name" value="TrmE_N"/>
    <property type="match status" value="1"/>
</dbReference>
<keyword evidence="4 6" id="KW-0630">Potassium</keyword>
<keyword evidence="5 6" id="KW-0342">GTP-binding</keyword>
<accession>A0ABT8T667</accession>
<feature type="binding site" evidence="6">
    <location>
        <position position="74"/>
    </location>
    <ligand>
        <name>(6S)-5-formyl-5,6,7,8-tetrahydrofolate</name>
        <dbReference type="ChEBI" id="CHEBI:57457"/>
    </ligand>
</feature>
<dbReference type="EC" id="3.6.-.-" evidence="6"/>
<dbReference type="PANTHER" id="PTHR42714:SF2">
    <property type="entry name" value="TRNA MODIFICATION GTPASE GTPBP3, MITOCHONDRIAL"/>
    <property type="match status" value="1"/>
</dbReference>
<feature type="binding site" evidence="6">
    <location>
        <position position="113"/>
    </location>
    <ligand>
        <name>(6S)-5-formyl-5,6,7,8-tetrahydrofolate</name>
        <dbReference type="ChEBI" id="CHEBI:57457"/>
    </ligand>
</feature>
<dbReference type="InterPro" id="IPR005225">
    <property type="entry name" value="Small_GTP-bd"/>
</dbReference>
<keyword evidence="6" id="KW-0460">Magnesium</keyword>
<comment type="cofactor">
    <cofactor evidence="6">
        <name>K(+)</name>
        <dbReference type="ChEBI" id="CHEBI:29103"/>
    </cofactor>
    <text evidence="6">Binds 1 potassium ion per subunit.</text>
</comment>
<dbReference type="Pfam" id="PF12631">
    <property type="entry name" value="MnmE_helical"/>
    <property type="match status" value="1"/>
</dbReference>
<comment type="caution">
    <text evidence="6">Lacks conserved residue(s) required for the propagation of feature annotation.</text>
</comment>